<evidence type="ECO:0000313" key="6">
    <source>
        <dbReference type="Proteomes" id="UP000490939"/>
    </source>
</evidence>
<dbReference type="AlphaFoldDB" id="A0A8H3Z8D5"/>
<reference evidence="4 6" key="1">
    <citation type="submission" date="2019-07" db="EMBL/GenBank/DDBJ databases">
        <title>Venturia inaequalis Genome Resource.</title>
        <authorList>
            <person name="Lichtner F.J."/>
        </authorList>
    </citation>
    <scope>NUCLEOTIDE SEQUENCE [LARGE SCALE GENOMIC DNA]</scope>
    <source>
        <strain evidence="3 5">120213</strain>
        <strain evidence="4 6">DMI_063113</strain>
    </source>
</reference>
<feature type="region of interest" description="Disordered" evidence="1">
    <location>
        <begin position="23"/>
        <end position="90"/>
    </location>
</feature>
<comment type="caution">
    <text evidence="4">The sequence shown here is derived from an EMBL/GenBank/DDBJ whole genome shotgun (WGS) entry which is preliminary data.</text>
</comment>
<keyword evidence="2" id="KW-1133">Transmembrane helix</keyword>
<feature type="region of interest" description="Disordered" evidence="1">
    <location>
        <begin position="207"/>
        <end position="243"/>
    </location>
</feature>
<dbReference type="Proteomes" id="UP000447873">
    <property type="component" value="Unassembled WGS sequence"/>
</dbReference>
<evidence type="ECO:0000313" key="5">
    <source>
        <dbReference type="Proteomes" id="UP000447873"/>
    </source>
</evidence>
<evidence type="ECO:0000313" key="3">
    <source>
        <dbReference type="EMBL" id="KAE9982401.1"/>
    </source>
</evidence>
<accession>A0A8H3Z8D5</accession>
<protein>
    <submittedName>
        <fullName evidence="4">Uncharacterized protein</fullName>
    </submittedName>
</protein>
<dbReference type="OrthoDB" id="5397827at2759"/>
<proteinExistence type="predicted"/>
<feature type="compositionally biased region" description="Basic and acidic residues" evidence="1">
    <location>
        <begin position="207"/>
        <end position="230"/>
    </location>
</feature>
<dbReference type="EMBL" id="WNWS01000076">
    <property type="protein sequence ID" value="KAE9982401.1"/>
    <property type="molecule type" value="Genomic_DNA"/>
</dbReference>
<keyword evidence="2" id="KW-0812">Transmembrane</keyword>
<evidence type="ECO:0000256" key="1">
    <source>
        <dbReference type="SAM" id="MobiDB-lite"/>
    </source>
</evidence>
<dbReference type="Proteomes" id="UP000490939">
    <property type="component" value="Unassembled WGS sequence"/>
</dbReference>
<evidence type="ECO:0000313" key="4">
    <source>
        <dbReference type="EMBL" id="KAE9989965.1"/>
    </source>
</evidence>
<name>A0A8H3Z8D5_VENIN</name>
<gene>
    <name evidence="4" type="ORF">EG327_002061</name>
    <name evidence="3" type="ORF">EG328_010935</name>
</gene>
<evidence type="ECO:0000256" key="2">
    <source>
        <dbReference type="SAM" id="Phobius"/>
    </source>
</evidence>
<sequence length="313" mass="36117">MSLPRLVRPRLLKPSLHTRPKTHLCLFARRNASTKEPKESTRPLVLEQPDKFRPPSHGARKPRKPRHFGPSLSDEEIKEQATKRYPHSMPPEGTVMRKFLESKGIHVWISMSVLVSLTGFVLLTDFKTKNKFPELLPPSSTFWSNPVSFVQQYFAVYKLHSEAYMAEQQEKRARALDEARKRKEYLIAHGIEKEGLFGFGTVEGDARKEKRRREREAMDEERIREEHNEESIGGNTSNGTRAPHAQEDYQMQPMLLEQQNKQRLAKAKQEHYDGGQNGSFLGHDGKMLTSGAEDVKETGEEKVKKAKKWFGIW</sequence>
<organism evidence="4 6">
    <name type="scientific">Venturia inaequalis</name>
    <name type="common">Apple scab fungus</name>
    <dbReference type="NCBI Taxonomy" id="5025"/>
    <lineage>
        <taxon>Eukaryota</taxon>
        <taxon>Fungi</taxon>
        <taxon>Dikarya</taxon>
        <taxon>Ascomycota</taxon>
        <taxon>Pezizomycotina</taxon>
        <taxon>Dothideomycetes</taxon>
        <taxon>Pleosporomycetidae</taxon>
        <taxon>Venturiales</taxon>
        <taxon>Venturiaceae</taxon>
        <taxon>Venturia</taxon>
    </lineage>
</organism>
<keyword evidence="2" id="KW-0472">Membrane</keyword>
<keyword evidence="6" id="KW-1185">Reference proteome</keyword>
<feature type="transmembrane region" description="Helical" evidence="2">
    <location>
        <begin position="105"/>
        <end position="123"/>
    </location>
</feature>
<feature type="region of interest" description="Disordered" evidence="1">
    <location>
        <begin position="261"/>
        <end position="287"/>
    </location>
</feature>
<dbReference type="EMBL" id="WNWR01000160">
    <property type="protein sequence ID" value="KAE9989965.1"/>
    <property type="molecule type" value="Genomic_DNA"/>
</dbReference>
<feature type="compositionally biased region" description="Basic residues" evidence="1">
    <location>
        <begin position="58"/>
        <end position="67"/>
    </location>
</feature>